<evidence type="ECO:0000256" key="7">
    <source>
        <dbReference type="ARBA" id="ARBA00022692"/>
    </source>
</evidence>
<feature type="transmembrane region" description="Helical" evidence="16">
    <location>
        <begin position="84"/>
        <end position="105"/>
    </location>
</feature>
<evidence type="ECO:0000256" key="1">
    <source>
        <dbReference type="ARBA" id="ARBA00004225"/>
    </source>
</evidence>
<comment type="catalytic activity">
    <reaction evidence="15">
        <text>a ubiquinone + NADH + 5 H(+)(in) = a ubiquinol + NAD(+) + 4 H(+)(out)</text>
        <dbReference type="Rhea" id="RHEA:29091"/>
        <dbReference type="Rhea" id="RHEA-COMP:9565"/>
        <dbReference type="Rhea" id="RHEA-COMP:9566"/>
        <dbReference type="ChEBI" id="CHEBI:15378"/>
        <dbReference type="ChEBI" id="CHEBI:16389"/>
        <dbReference type="ChEBI" id="CHEBI:17976"/>
        <dbReference type="ChEBI" id="CHEBI:57540"/>
        <dbReference type="ChEBI" id="CHEBI:57945"/>
        <dbReference type="EC" id="7.1.1.2"/>
    </reaction>
</comment>
<dbReference type="AlphaFoldDB" id="A0A8F0WJ31"/>
<geneLocation type="mitochondrion" evidence="17"/>
<evidence type="ECO:0000256" key="9">
    <source>
        <dbReference type="ARBA" id="ARBA00022982"/>
    </source>
</evidence>
<evidence type="ECO:0000256" key="14">
    <source>
        <dbReference type="ARBA" id="ARBA00031019"/>
    </source>
</evidence>
<keyword evidence="12 17" id="KW-0496">Mitochondrion</keyword>
<dbReference type="GO" id="GO:0008137">
    <property type="term" value="F:NADH dehydrogenase (ubiquinone) activity"/>
    <property type="evidence" value="ECO:0007669"/>
    <property type="project" value="UniProtKB-EC"/>
</dbReference>
<accession>A0A8F0WJ31</accession>
<keyword evidence="6" id="KW-0679">Respiratory chain</keyword>
<keyword evidence="11" id="KW-0520">NAD</keyword>
<name>A0A8F0WJ31_9HYME</name>
<evidence type="ECO:0000256" key="13">
    <source>
        <dbReference type="ARBA" id="ARBA00023136"/>
    </source>
</evidence>
<dbReference type="EC" id="7.1.1.2" evidence="3"/>
<evidence type="ECO:0000256" key="15">
    <source>
        <dbReference type="ARBA" id="ARBA00049551"/>
    </source>
</evidence>
<keyword evidence="5" id="KW-0813">Transport</keyword>
<evidence type="ECO:0000256" key="6">
    <source>
        <dbReference type="ARBA" id="ARBA00022660"/>
    </source>
</evidence>
<gene>
    <name evidence="17" type="primary">ND6</name>
</gene>
<evidence type="ECO:0000256" key="4">
    <source>
        <dbReference type="ARBA" id="ARBA00021095"/>
    </source>
</evidence>
<sequence>MMKMFLLSIMLMNSMLLLLINNPFSFGLILLLQTLMITLISGMLSMSFWYSYILFLTMIGGLLILFIYMSSLTSNQKFYFNNKIFSMYMITLTLLFFMFMLYKFLLNLNYDIMSSFIYNENENNFYLKMSLNKLYNTPTNQIMVILINYLLLNMFIVVKITNVNMGPLRTNF</sequence>
<feature type="transmembrane region" description="Helical" evidence="16">
    <location>
        <begin position="142"/>
        <end position="161"/>
    </location>
</feature>
<keyword evidence="9" id="KW-0249">Electron transport</keyword>
<comment type="similarity">
    <text evidence="2">Belongs to the complex I subunit 6 family.</text>
</comment>
<evidence type="ECO:0000256" key="5">
    <source>
        <dbReference type="ARBA" id="ARBA00022448"/>
    </source>
</evidence>
<keyword evidence="10 16" id="KW-1133">Transmembrane helix</keyword>
<dbReference type="InterPro" id="IPR050269">
    <property type="entry name" value="ComplexI_Subunit6"/>
</dbReference>
<dbReference type="RefSeq" id="YP_010134331.1">
    <property type="nucleotide sequence ID" value="NC_056795.1"/>
</dbReference>
<dbReference type="PANTHER" id="PTHR11435">
    <property type="entry name" value="NADH UBIQUINONE OXIDOREDUCTASE SUBUNIT ND6"/>
    <property type="match status" value="1"/>
</dbReference>
<evidence type="ECO:0000256" key="11">
    <source>
        <dbReference type="ARBA" id="ARBA00023027"/>
    </source>
</evidence>
<feature type="transmembrane region" description="Helical" evidence="16">
    <location>
        <begin position="52"/>
        <end position="72"/>
    </location>
</feature>
<reference evidence="17" key="1">
    <citation type="journal article" date="2021" name="Insects">
        <title>Mitochondrial Phylogenomics of Tenthredinidae (Hymenoptera: Tenthredinoidea) Supports the Monophyly of Megabelesesinae as a Subfamily.</title>
        <authorList>
            <person name="Niu G."/>
            <person name="Jiang S."/>
            <person name="Dogan O."/>
            <person name="Korkmaz E.M."/>
            <person name="Budak M."/>
            <person name="Wu D."/>
            <person name="Wei M."/>
        </authorList>
    </citation>
    <scope>NUCLEOTIDE SEQUENCE</scope>
</reference>
<dbReference type="GO" id="GO:0031966">
    <property type="term" value="C:mitochondrial membrane"/>
    <property type="evidence" value="ECO:0007669"/>
    <property type="project" value="UniProtKB-SubCell"/>
</dbReference>
<dbReference type="EMBL" id="MW255939">
    <property type="protein sequence ID" value="QWM93821.1"/>
    <property type="molecule type" value="Genomic_DNA"/>
</dbReference>
<evidence type="ECO:0000313" key="17">
    <source>
        <dbReference type="EMBL" id="QWM93821.1"/>
    </source>
</evidence>
<evidence type="ECO:0000256" key="3">
    <source>
        <dbReference type="ARBA" id="ARBA00012944"/>
    </source>
</evidence>
<dbReference type="GeneID" id="67124143"/>
<keyword evidence="7 16" id="KW-0812">Transmembrane</keyword>
<protein>
    <recommendedName>
        <fullName evidence="4">NADH-ubiquinone oxidoreductase chain 6</fullName>
        <ecNumber evidence="3">7.1.1.2</ecNumber>
    </recommendedName>
    <alternativeName>
        <fullName evidence="14">NADH dehydrogenase subunit 6</fullName>
    </alternativeName>
</protein>
<dbReference type="PANTHER" id="PTHR11435:SF1">
    <property type="entry name" value="NADH-UBIQUINONE OXIDOREDUCTASE CHAIN 6"/>
    <property type="match status" value="1"/>
</dbReference>
<keyword evidence="8" id="KW-1278">Translocase</keyword>
<evidence type="ECO:0000256" key="10">
    <source>
        <dbReference type="ARBA" id="ARBA00022989"/>
    </source>
</evidence>
<evidence type="ECO:0000256" key="16">
    <source>
        <dbReference type="SAM" id="Phobius"/>
    </source>
</evidence>
<proteinExistence type="inferred from homology"/>
<evidence type="ECO:0000256" key="12">
    <source>
        <dbReference type="ARBA" id="ARBA00023128"/>
    </source>
</evidence>
<evidence type="ECO:0000256" key="2">
    <source>
        <dbReference type="ARBA" id="ARBA00005698"/>
    </source>
</evidence>
<keyword evidence="13 16" id="KW-0472">Membrane</keyword>
<comment type="subcellular location">
    <subcellularLocation>
        <location evidence="1">Mitochondrion membrane</location>
        <topology evidence="1">Multi-pass membrane protein</topology>
    </subcellularLocation>
</comment>
<evidence type="ECO:0000256" key="8">
    <source>
        <dbReference type="ARBA" id="ARBA00022967"/>
    </source>
</evidence>
<organism evidence="17">
    <name type="scientific">Megabeleses liriodendrovorax</name>
    <dbReference type="NCBI Taxonomy" id="2735432"/>
    <lineage>
        <taxon>Eukaryota</taxon>
        <taxon>Metazoa</taxon>
        <taxon>Ecdysozoa</taxon>
        <taxon>Arthropoda</taxon>
        <taxon>Hexapoda</taxon>
        <taxon>Insecta</taxon>
        <taxon>Pterygota</taxon>
        <taxon>Neoptera</taxon>
        <taxon>Endopterygota</taxon>
        <taxon>Hymenoptera</taxon>
        <taxon>Tenthredinoidea</taxon>
        <taxon>Tenthredinidae</taxon>
        <taxon>Allantinae</taxon>
        <taxon>Megabeleses</taxon>
    </lineage>
</organism>
<dbReference type="CTD" id="4541"/>